<protein>
    <recommendedName>
        <fullName evidence="2">DUF397 domain-containing protein</fullName>
    </recommendedName>
</protein>
<accession>A0ABN0WP42</accession>
<comment type="caution">
    <text evidence="3">The sequence shown here is derived from an EMBL/GenBank/DDBJ whole genome shotgun (WGS) entry which is preliminary data.</text>
</comment>
<sequence>MTARRPAAPGGPLRWQRSRFSGSGGGQECLEAAAGPGGTYFRESDRPRTVLTPAAAAWAALLRAVKSGALDGHRPARPPHPGAR</sequence>
<reference evidence="3 4" key="1">
    <citation type="journal article" date="2019" name="Int. J. Syst. Evol. Microbiol.">
        <title>The Global Catalogue of Microorganisms (GCM) 10K type strain sequencing project: providing services to taxonomists for standard genome sequencing and annotation.</title>
        <authorList>
            <consortium name="The Broad Institute Genomics Platform"/>
            <consortium name="The Broad Institute Genome Sequencing Center for Infectious Disease"/>
            <person name="Wu L."/>
            <person name="Ma J."/>
        </authorList>
    </citation>
    <scope>NUCLEOTIDE SEQUENCE [LARGE SCALE GENOMIC DNA]</scope>
    <source>
        <strain evidence="3 4">JCM 4565</strain>
    </source>
</reference>
<dbReference type="Proteomes" id="UP001500063">
    <property type="component" value="Unassembled WGS sequence"/>
</dbReference>
<name>A0ABN0WP42_9ACTN</name>
<feature type="region of interest" description="Disordered" evidence="1">
    <location>
        <begin position="1"/>
        <end position="31"/>
    </location>
</feature>
<evidence type="ECO:0000256" key="1">
    <source>
        <dbReference type="SAM" id="MobiDB-lite"/>
    </source>
</evidence>
<dbReference type="EMBL" id="BAAABW010000010">
    <property type="protein sequence ID" value="GAA0343149.1"/>
    <property type="molecule type" value="Genomic_DNA"/>
</dbReference>
<gene>
    <name evidence="3" type="ORF">GCM10010319_19040</name>
</gene>
<dbReference type="Pfam" id="PF04149">
    <property type="entry name" value="DUF397"/>
    <property type="match status" value="1"/>
</dbReference>
<proteinExistence type="predicted"/>
<organism evidence="3 4">
    <name type="scientific">Streptomyces blastmyceticus</name>
    <dbReference type="NCBI Taxonomy" id="68180"/>
    <lineage>
        <taxon>Bacteria</taxon>
        <taxon>Bacillati</taxon>
        <taxon>Actinomycetota</taxon>
        <taxon>Actinomycetes</taxon>
        <taxon>Kitasatosporales</taxon>
        <taxon>Streptomycetaceae</taxon>
        <taxon>Streptomyces</taxon>
    </lineage>
</organism>
<evidence type="ECO:0000313" key="3">
    <source>
        <dbReference type="EMBL" id="GAA0343149.1"/>
    </source>
</evidence>
<dbReference type="RefSeq" id="WP_301891675.1">
    <property type="nucleotide sequence ID" value="NZ_BAAABW010000010.1"/>
</dbReference>
<evidence type="ECO:0000313" key="4">
    <source>
        <dbReference type="Proteomes" id="UP001500063"/>
    </source>
</evidence>
<dbReference type="InterPro" id="IPR007278">
    <property type="entry name" value="DUF397"/>
</dbReference>
<evidence type="ECO:0000259" key="2">
    <source>
        <dbReference type="Pfam" id="PF04149"/>
    </source>
</evidence>
<keyword evidence="4" id="KW-1185">Reference proteome</keyword>
<feature type="domain" description="DUF397" evidence="2">
    <location>
        <begin position="13"/>
        <end position="66"/>
    </location>
</feature>